<evidence type="ECO:0000313" key="1">
    <source>
        <dbReference type="EMBL" id="KAK6115577.1"/>
    </source>
</evidence>
<gene>
    <name evidence="1" type="ORF">DH2020_007846</name>
</gene>
<organism evidence="1 2">
    <name type="scientific">Rehmannia glutinosa</name>
    <name type="common">Chinese foxglove</name>
    <dbReference type="NCBI Taxonomy" id="99300"/>
    <lineage>
        <taxon>Eukaryota</taxon>
        <taxon>Viridiplantae</taxon>
        <taxon>Streptophyta</taxon>
        <taxon>Embryophyta</taxon>
        <taxon>Tracheophyta</taxon>
        <taxon>Spermatophyta</taxon>
        <taxon>Magnoliopsida</taxon>
        <taxon>eudicotyledons</taxon>
        <taxon>Gunneridae</taxon>
        <taxon>Pentapetalae</taxon>
        <taxon>asterids</taxon>
        <taxon>lamiids</taxon>
        <taxon>Lamiales</taxon>
        <taxon>Orobanchaceae</taxon>
        <taxon>Rehmannieae</taxon>
        <taxon>Rehmannia</taxon>
    </lineage>
</organism>
<comment type="caution">
    <text evidence="1">The sequence shown here is derived from an EMBL/GenBank/DDBJ whole genome shotgun (WGS) entry which is preliminary data.</text>
</comment>
<evidence type="ECO:0000313" key="2">
    <source>
        <dbReference type="Proteomes" id="UP001318860"/>
    </source>
</evidence>
<name>A0ABR0TZM0_REHGL</name>
<reference evidence="1 2" key="1">
    <citation type="journal article" date="2021" name="Comput. Struct. Biotechnol. J.">
        <title>De novo genome assembly of the potent medicinal plant Rehmannia glutinosa using nanopore technology.</title>
        <authorList>
            <person name="Ma L."/>
            <person name="Dong C."/>
            <person name="Song C."/>
            <person name="Wang X."/>
            <person name="Zheng X."/>
            <person name="Niu Y."/>
            <person name="Chen S."/>
            <person name="Feng W."/>
        </authorList>
    </citation>
    <scope>NUCLEOTIDE SEQUENCE [LARGE SCALE GENOMIC DNA]</scope>
    <source>
        <strain evidence="1">DH-2019</strain>
    </source>
</reference>
<accession>A0ABR0TZM0</accession>
<protein>
    <recommendedName>
        <fullName evidence="3">Retrovirus-related Pol polyprotein from transposon TNT 1-94</fullName>
    </recommendedName>
</protein>
<keyword evidence="2" id="KW-1185">Reference proteome</keyword>
<proteinExistence type="predicted"/>
<sequence>MSKDELERTQMNDIPCALIVGSLMYAQTCKRPYISFVVGMLGQYQSNPGMDHWKTVNLFLLAGGAILWKSAKQSVIVAYTMETKPLKIYYNNSATVFFSKNDKYSRGDKHMELKYLAIKEVQKQKCQLSILALMS</sequence>
<dbReference type="Proteomes" id="UP001318860">
    <property type="component" value="Unassembled WGS sequence"/>
</dbReference>
<dbReference type="EMBL" id="JABTTQ020003506">
    <property type="protein sequence ID" value="KAK6115577.1"/>
    <property type="molecule type" value="Genomic_DNA"/>
</dbReference>
<evidence type="ECO:0008006" key="3">
    <source>
        <dbReference type="Google" id="ProtNLM"/>
    </source>
</evidence>